<dbReference type="EMBL" id="FRBD01000033">
    <property type="protein sequence ID" value="SHL22178.1"/>
    <property type="molecule type" value="Genomic_DNA"/>
</dbReference>
<accession>A0A1M6YVA3</accession>
<reference evidence="1 2" key="1">
    <citation type="submission" date="2016-11" db="EMBL/GenBank/DDBJ databases">
        <authorList>
            <person name="Jaros S."/>
            <person name="Januszkiewicz K."/>
            <person name="Wedrychowicz H."/>
        </authorList>
    </citation>
    <scope>NUCLEOTIDE SEQUENCE [LARGE SCALE GENOMIC DNA]</scope>
    <source>
        <strain evidence="1 2">KHT3</strain>
    </source>
</reference>
<evidence type="ECO:0008006" key="3">
    <source>
        <dbReference type="Google" id="ProtNLM"/>
    </source>
</evidence>
<evidence type="ECO:0000313" key="2">
    <source>
        <dbReference type="Proteomes" id="UP000184130"/>
    </source>
</evidence>
<name>A0A1M6YVA3_XYLRU</name>
<proteinExistence type="predicted"/>
<dbReference type="InterPro" id="IPR032710">
    <property type="entry name" value="NTF2-like_dom_sf"/>
</dbReference>
<gene>
    <name evidence="1" type="ORF">SAMN05216463_13331</name>
</gene>
<dbReference type="SUPFAM" id="SSF54427">
    <property type="entry name" value="NTF2-like"/>
    <property type="match status" value="1"/>
</dbReference>
<sequence length="41" mass="4587">MNTNRQLIEQFLQFINTGDAAIGKPIISDDVIFYAPCTSLK</sequence>
<dbReference type="Proteomes" id="UP000184130">
    <property type="component" value="Unassembled WGS sequence"/>
</dbReference>
<dbReference type="AlphaFoldDB" id="A0A1M6YVA3"/>
<organism evidence="1 2">
    <name type="scientific">Xylanibacter ruminicola</name>
    <name type="common">Prevotella ruminicola</name>
    <dbReference type="NCBI Taxonomy" id="839"/>
    <lineage>
        <taxon>Bacteria</taxon>
        <taxon>Pseudomonadati</taxon>
        <taxon>Bacteroidota</taxon>
        <taxon>Bacteroidia</taxon>
        <taxon>Bacteroidales</taxon>
        <taxon>Prevotellaceae</taxon>
        <taxon>Xylanibacter</taxon>
    </lineage>
</organism>
<evidence type="ECO:0000313" key="1">
    <source>
        <dbReference type="EMBL" id="SHL22178.1"/>
    </source>
</evidence>
<protein>
    <recommendedName>
        <fullName evidence="3">Nuclear transport factor 2 family protein</fullName>
    </recommendedName>
</protein>